<sequence length="798" mass="87858">MFTTKDGESLNLGLLASQVAYDGPNLELELVKMLPPGPKYDAPEGRCRVWDKGIMYASPKFPVKVEPSVVVSNLPEGDGTVELVVSGLGPNKRVPVHEGDTKLECRAIDSRTKQPAQDVKYGWESRIRITGEKSERFGSSPNAILVQDEGGVLILKNLQQDQSSYAPVKMSSIRCYISQGSKRFTSPFYYLSTVDGIPEEKDKQPGDENVLVKILGSNEFGHLSTDPSDPESSTVSAECLTLDVRNGNLVQGADYKWDLLKLNGDPADLDSLGDAKVSLDGPKLKITNVKLNPGLIKIRCRASNISLVTDPKREFMSKSFLLVVPSNALSPEFTLPEDHKLPIEATSDDVRVNLLIEGLDKDGNLLGNTGKDITLKVKPELKEGFKDDVEIISYNWQFFKPDGSPASLGDLAEKIEFDPKTSELKLIGLKDTTDSGTITGRATVTVRISQIGEDGEPDTSKPKDVVKFKSPAFAVSLVPEGSYHYPDPNDLTNSKYKIKVHGLDEKGNLKAAPGDIIELRAVVVDTYYPDSPLKDLPIIWDIKRPNGRPLANDELARDIRQEGNKLVISYLRPIDPNDAITGKVKVFIPKAKRFYESEPFRIISTPPPIFPVDPIKPSQEGTQPKVTVKIDGLDKTGKLTATEGDTKELVCSAVDSESNEPIKSERVVFKWEFEDSTGRLDQSAFYGQLANKINHEPQGKLTLEQVKGKSWIRGRCEATVLEATDSPKSSYKFNSPYFYNGILSSSDSEPVVDPYKPFEIDGITHDPKIRVRVNGLSKENLLEYKNGDSSSLNCIAIG</sequence>
<evidence type="ECO:0000313" key="3">
    <source>
        <dbReference type="Proteomes" id="UP001626550"/>
    </source>
</evidence>
<protein>
    <recommendedName>
        <fullName evidence="1">Ig-like domain-containing protein</fullName>
    </recommendedName>
</protein>
<evidence type="ECO:0000259" key="1">
    <source>
        <dbReference type="PROSITE" id="PS50835"/>
    </source>
</evidence>
<dbReference type="PROSITE" id="PS50835">
    <property type="entry name" value="IG_LIKE"/>
    <property type="match status" value="1"/>
</dbReference>
<reference evidence="2 3" key="1">
    <citation type="submission" date="2024-11" db="EMBL/GenBank/DDBJ databases">
        <title>Adaptive evolution of stress response genes in parasites aligns with host niche diversity.</title>
        <authorList>
            <person name="Hahn C."/>
            <person name="Resl P."/>
        </authorList>
    </citation>
    <scope>NUCLEOTIDE SEQUENCE [LARGE SCALE GENOMIC DNA]</scope>
    <source>
        <strain evidence="2">EGGRZ-B1_66</strain>
        <tissue evidence="2">Body</tissue>
    </source>
</reference>
<accession>A0ABD2PYX4</accession>
<dbReference type="InterPro" id="IPR007110">
    <property type="entry name" value="Ig-like_dom"/>
</dbReference>
<dbReference type="AlphaFoldDB" id="A0ABD2PYX4"/>
<organism evidence="2 3">
    <name type="scientific">Cichlidogyrus casuarinus</name>
    <dbReference type="NCBI Taxonomy" id="1844966"/>
    <lineage>
        <taxon>Eukaryota</taxon>
        <taxon>Metazoa</taxon>
        <taxon>Spiralia</taxon>
        <taxon>Lophotrochozoa</taxon>
        <taxon>Platyhelminthes</taxon>
        <taxon>Monogenea</taxon>
        <taxon>Monopisthocotylea</taxon>
        <taxon>Dactylogyridea</taxon>
        <taxon>Ancyrocephalidae</taxon>
        <taxon>Cichlidogyrus</taxon>
    </lineage>
</organism>
<dbReference type="EMBL" id="JBJKFK010001721">
    <property type="protein sequence ID" value="KAL3312385.1"/>
    <property type="molecule type" value="Genomic_DNA"/>
</dbReference>
<name>A0ABD2PYX4_9PLAT</name>
<gene>
    <name evidence="2" type="ORF">Ciccas_009026</name>
</gene>
<evidence type="ECO:0000313" key="2">
    <source>
        <dbReference type="EMBL" id="KAL3312385.1"/>
    </source>
</evidence>
<proteinExistence type="predicted"/>
<keyword evidence="3" id="KW-1185">Reference proteome</keyword>
<dbReference type="Proteomes" id="UP001626550">
    <property type="component" value="Unassembled WGS sequence"/>
</dbReference>
<feature type="domain" description="Ig-like" evidence="1">
    <location>
        <begin position="624"/>
        <end position="734"/>
    </location>
</feature>
<comment type="caution">
    <text evidence="2">The sequence shown here is derived from an EMBL/GenBank/DDBJ whole genome shotgun (WGS) entry which is preliminary data.</text>
</comment>